<name>A0A6H1ZG29_9ZZZZ</name>
<feature type="region of interest" description="Disordered" evidence="1">
    <location>
        <begin position="358"/>
        <end position="378"/>
    </location>
</feature>
<evidence type="ECO:0000313" key="2">
    <source>
        <dbReference type="EMBL" id="QJA46488.1"/>
    </source>
</evidence>
<protein>
    <submittedName>
        <fullName evidence="2">Uncharacterized protein</fullName>
    </submittedName>
</protein>
<organism evidence="2">
    <name type="scientific">viral metagenome</name>
    <dbReference type="NCBI Taxonomy" id="1070528"/>
    <lineage>
        <taxon>unclassified sequences</taxon>
        <taxon>metagenomes</taxon>
        <taxon>organismal metagenomes</taxon>
    </lineage>
</organism>
<sequence length="394" mass="45637">MADDAAVAHEKEIVRTTPPTGEEVVSGLGRMMSNMNKNLSRPVEEQKPVVPKAEETTNVKSAPKADEVVYDYSMMKDVSDEDYTKVDEYLDGMKLKENKELRYRLITKEDDVKKQQRLAQARFDELEKLKKSNPNEELTKYNEFVTDLKKDFIGTYRRYQEDFDLPDISFVQKQFISGGDTESRLEGWQSKELVPAIEKKFKLGGDEFVYDSADGYKAGTPSYEYRTATEKKEKEFNSEYQLMVDKEKEVLNSITVQRNDDLKHLRETFFPDASFEGEDAAKKADETFVSFLNRIDDMYDKMKKGEITKDSNPFALRNVFRGIFFDELHKKLLVKRETDIHSQYNKLGLYLPDEGSAKLPTDATKTKGDRPFQSAYSETELKRSPFKRSLNRVN</sequence>
<feature type="region of interest" description="Disordered" evidence="1">
    <location>
        <begin position="1"/>
        <end position="24"/>
    </location>
</feature>
<dbReference type="EMBL" id="MT144635">
    <property type="protein sequence ID" value="QJH95966.1"/>
    <property type="molecule type" value="Genomic_DNA"/>
</dbReference>
<dbReference type="EMBL" id="MT144012">
    <property type="protein sequence ID" value="QJA46488.1"/>
    <property type="molecule type" value="Genomic_DNA"/>
</dbReference>
<feature type="compositionally biased region" description="Basic and acidic residues" evidence="1">
    <location>
        <begin position="42"/>
        <end position="61"/>
    </location>
</feature>
<reference evidence="2" key="1">
    <citation type="submission" date="2020-03" db="EMBL/GenBank/DDBJ databases">
        <title>The deep terrestrial virosphere.</title>
        <authorList>
            <person name="Holmfeldt K."/>
            <person name="Nilsson E."/>
            <person name="Simone D."/>
            <person name="Lopez-Fernandez M."/>
            <person name="Wu X."/>
            <person name="de Brujin I."/>
            <person name="Lundin D."/>
            <person name="Andersson A."/>
            <person name="Bertilsson S."/>
            <person name="Dopson M."/>
        </authorList>
    </citation>
    <scope>NUCLEOTIDE SEQUENCE</scope>
    <source>
        <strain evidence="2">TM448A00443</strain>
        <strain evidence="3">TM448B00565</strain>
    </source>
</reference>
<dbReference type="AlphaFoldDB" id="A0A6H1ZG29"/>
<feature type="region of interest" description="Disordered" evidence="1">
    <location>
        <begin position="40"/>
        <end position="61"/>
    </location>
</feature>
<accession>A0A6H1ZG29</accession>
<feature type="compositionally biased region" description="Basic and acidic residues" evidence="1">
    <location>
        <begin position="1"/>
        <end position="14"/>
    </location>
</feature>
<evidence type="ECO:0000256" key="1">
    <source>
        <dbReference type="SAM" id="MobiDB-lite"/>
    </source>
</evidence>
<proteinExistence type="predicted"/>
<gene>
    <name evidence="2" type="ORF">TM448A00443_0015</name>
    <name evidence="3" type="ORF">TM448B00565_0006</name>
</gene>
<evidence type="ECO:0000313" key="3">
    <source>
        <dbReference type="EMBL" id="QJH95966.1"/>
    </source>
</evidence>